<reference evidence="3 4" key="1">
    <citation type="submission" date="2020-06" db="EMBL/GenBank/DDBJ databases">
        <authorList>
            <person name="Criscuolo A."/>
        </authorList>
    </citation>
    <scope>NUCLEOTIDE SEQUENCE [LARGE SCALE GENOMIC DNA]</scope>
    <source>
        <strain evidence="4">CIP 111411</strain>
    </source>
</reference>
<evidence type="ECO:0000313" key="4">
    <source>
        <dbReference type="Proteomes" id="UP000530060"/>
    </source>
</evidence>
<dbReference type="InterPro" id="IPR029041">
    <property type="entry name" value="FAD-linked_oxidoreductase-like"/>
</dbReference>
<dbReference type="PANTHER" id="PTHR13914:SF0">
    <property type="entry name" value="PROLINE DEHYDROGENASE 1, MITOCHONDRIAL"/>
    <property type="match status" value="1"/>
</dbReference>
<comment type="caution">
    <text evidence="3">The sequence shown here is derived from an EMBL/GenBank/DDBJ whole genome shotgun (WGS) entry which is preliminary data.</text>
</comment>
<gene>
    <name evidence="3" type="ORF">FLAT13_04638</name>
</gene>
<organism evidence="3 4">
    <name type="scientific">Flavobacterium salmonis</name>
    <dbReference type="NCBI Taxonomy" id="2654844"/>
    <lineage>
        <taxon>Bacteria</taxon>
        <taxon>Pseudomonadati</taxon>
        <taxon>Bacteroidota</taxon>
        <taxon>Flavobacteriia</taxon>
        <taxon>Flavobacteriales</taxon>
        <taxon>Flavobacteriaceae</taxon>
        <taxon>Flavobacterium</taxon>
    </lineage>
</organism>
<proteinExistence type="predicted"/>
<keyword evidence="4" id="KW-1185">Reference proteome</keyword>
<dbReference type="PANTHER" id="PTHR13914">
    <property type="entry name" value="PROLINE OXIDASE"/>
    <property type="match status" value="1"/>
</dbReference>
<feature type="domain" description="Proline dehydrogenase" evidence="2">
    <location>
        <begin position="78"/>
        <end position="374"/>
    </location>
</feature>
<dbReference type="Gene3D" id="3.20.20.220">
    <property type="match status" value="1"/>
</dbReference>
<protein>
    <submittedName>
        <fullName evidence="3">Proline dehydrogenase</fullName>
    </submittedName>
</protein>
<dbReference type="InterPro" id="IPR002872">
    <property type="entry name" value="Proline_DH_dom"/>
</dbReference>
<evidence type="ECO:0000313" key="3">
    <source>
        <dbReference type="EMBL" id="CAD0008926.1"/>
    </source>
</evidence>
<dbReference type="Proteomes" id="UP000530060">
    <property type="component" value="Unassembled WGS sequence"/>
</dbReference>
<name>A0A6V6ZBL5_9FLAO</name>
<dbReference type="AlphaFoldDB" id="A0A6V6ZBL5"/>
<evidence type="ECO:0000256" key="1">
    <source>
        <dbReference type="ARBA" id="ARBA00023002"/>
    </source>
</evidence>
<dbReference type="RefSeq" id="WP_180910658.1">
    <property type="nucleotide sequence ID" value="NZ_CAIJDP010000089.1"/>
</dbReference>
<dbReference type="GO" id="GO:0010133">
    <property type="term" value="P:L-proline catabolic process to L-glutamate"/>
    <property type="evidence" value="ECO:0007669"/>
    <property type="project" value="TreeGrafter"/>
</dbReference>
<dbReference type="EMBL" id="CAIJDP010000089">
    <property type="protein sequence ID" value="CAD0008926.1"/>
    <property type="molecule type" value="Genomic_DNA"/>
</dbReference>
<evidence type="ECO:0000259" key="2">
    <source>
        <dbReference type="Pfam" id="PF01619"/>
    </source>
</evidence>
<accession>A0A6V6ZBL5</accession>
<dbReference type="Pfam" id="PF01619">
    <property type="entry name" value="Pro_dh"/>
    <property type="match status" value="1"/>
</dbReference>
<dbReference type="InterPro" id="IPR015659">
    <property type="entry name" value="Proline_oxidase"/>
</dbReference>
<dbReference type="GO" id="GO:0004657">
    <property type="term" value="F:proline dehydrogenase activity"/>
    <property type="evidence" value="ECO:0007669"/>
    <property type="project" value="InterPro"/>
</dbReference>
<sequence length="389" mass="44715">MEKIFDNTQVAFSLKSDTELDRAYFLFKMIDSEPLVRIGTAVTNFAIKAHLPVEGLIRATVFDHFCGGINEDDCITVVDKMFTKGVSSVLDYSVEGKEEEEQFNAALEMTLKTIEFAKERLAIPFAVFKPTGLGRFELYEKLGEKQVLTPSEQEEWSRVVARFDHVCSEAHKKDVALLIDGEESWMQDAADDLVTEMMRKYNKEKAIVFNTLQMYRWDRLDYLKRLHEIAKKEGFFIGIKLVRGAYMEKENKRAEEKGYISPICVSKEATDENYDAAVLYMLDHLDTMSIFAGTHNELSSYKLMELMEQKAIAKNDNRIWFGQLYGMSDNISYNLAENGYNVAKYLPFGPVKDVMPYLIRRAEENTSVAGQTSRELSMIKAERKRRKGK</sequence>
<keyword evidence="1" id="KW-0560">Oxidoreductase</keyword>
<dbReference type="GO" id="GO:0071949">
    <property type="term" value="F:FAD binding"/>
    <property type="evidence" value="ECO:0007669"/>
    <property type="project" value="TreeGrafter"/>
</dbReference>
<dbReference type="SUPFAM" id="SSF51730">
    <property type="entry name" value="FAD-linked oxidoreductase"/>
    <property type="match status" value="1"/>
</dbReference>